<dbReference type="PANTHER" id="PTHR10283">
    <property type="entry name" value="SOLUTE CARRIER FAMILY 13 MEMBER"/>
    <property type="match status" value="1"/>
</dbReference>
<evidence type="ECO:0000256" key="7">
    <source>
        <dbReference type="SAM" id="Phobius"/>
    </source>
</evidence>
<evidence type="ECO:0000256" key="6">
    <source>
        <dbReference type="SAM" id="MobiDB-lite"/>
    </source>
</evidence>
<feature type="compositionally biased region" description="Polar residues" evidence="6">
    <location>
        <begin position="137"/>
        <end position="156"/>
    </location>
</feature>
<dbReference type="PANTHER" id="PTHR10283:SF92">
    <property type="entry name" value="LOW-AFFINITY PHOSPHATE TRANSPORTER PHO91"/>
    <property type="match status" value="1"/>
</dbReference>
<evidence type="ECO:0000256" key="1">
    <source>
        <dbReference type="ARBA" id="ARBA00004141"/>
    </source>
</evidence>
<feature type="transmembrane region" description="Helical" evidence="7">
    <location>
        <begin position="562"/>
        <end position="582"/>
    </location>
</feature>
<reference evidence="9 10" key="1">
    <citation type="journal article" date="2022" name="bioRxiv">
        <title>Genomics of Preaxostyla Flagellates Illuminates Evolutionary Transitions and the Path Towards Mitochondrial Loss.</title>
        <authorList>
            <person name="Novak L.V.F."/>
            <person name="Treitli S.C."/>
            <person name="Pyrih J."/>
            <person name="Halakuc P."/>
            <person name="Pipaliya S.V."/>
            <person name="Vacek V."/>
            <person name="Brzon O."/>
            <person name="Soukal P."/>
            <person name="Eme L."/>
            <person name="Dacks J.B."/>
            <person name="Karnkowska A."/>
            <person name="Elias M."/>
            <person name="Hampl V."/>
        </authorList>
    </citation>
    <scope>NUCLEOTIDE SEQUENCE [LARGE SCALE GENOMIC DNA]</scope>
    <source>
        <strain evidence="9">NAU3</strain>
        <tissue evidence="9">Gut</tissue>
    </source>
</reference>
<dbReference type="Proteomes" id="UP001281761">
    <property type="component" value="Unassembled WGS sequence"/>
</dbReference>
<feature type="transmembrane region" description="Helical" evidence="7">
    <location>
        <begin position="479"/>
        <end position="497"/>
    </location>
</feature>
<evidence type="ECO:0000313" key="9">
    <source>
        <dbReference type="EMBL" id="KAK2958581.1"/>
    </source>
</evidence>
<dbReference type="InterPro" id="IPR004680">
    <property type="entry name" value="Cit_transptr-like_dom"/>
</dbReference>
<feature type="transmembrane region" description="Helical" evidence="7">
    <location>
        <begin position="704"/>
        <end position="725"/>
    </location>
</feature>
<feature type="transmembrane region" description="Helical" evidence="7">
    <location>
        <begin position="650"/>
        <end position="674"/>
    </location>
</feature>
<feature type="region of interest" description="Disordered" evidence="6">
    <location>
        <begin position="71"/>
        <end position="156"/>
    </location>
</feature>
<comment type="caution">
    <text evidence="9">The sequence shown here is derived from an EMBL/GenBank/DDBJ whole genome shotgun (WGS) entry which is preliminary data.</text>
</comment>
<feature type="transmembrane region" description="Helical" evidence="7">
    <location>
        <begin position="517"/>
        <end position="550"/>
    </location>
</feature>
<evidence type="ECO:0000256" key="5">
    <source>
        <dbReference type="ARBA" id="ARBA00023136"/>
    </source>
</evidence>
<feature type="transmembrane region" description="Helical" evidence="7">
    <location>
        <begin position="789"/>
        <end position="811"/>
    </location>
</feature>
<dbReference type="Pfam" id="PF03105">
    <property type="entry name" value="SPX"/>
    <property type="match status" value="1"/>
</dbReference>
<keyword evidence="2" id="KW-0813">Transport</keyword>
<organism evidence="9 10">
    <name type="scientific">Blattamonas nauphoetae</name>
    <dbReference type="NCBI Taxonomy" id="2049346"/>
    <lineage>
        <taxon>Eukaryota</taxon>
        <taxon>Metamonada</taxon>
        <taxon>Preaxostyla</taxon>
        <taxon>Oxymonadida</taxon>
        <taxon>Blattamonas</taxon>
    </lineage>
</organism>
<feature type="transmembrane region" description="Helical" evidence="7">
    <location>
        <begin position="680"/>
        <end position="697"/>
    </location>
</feature>
<feature type="compositionally biased region" description="Polar residues" evidence="6">
    <location>
        <begin position="71"/>
        <end position="84"/>
    </location>
</feature>
<feature type="transmembrane region" description="Helical" evidence="7">
    <location>
        <begin position="396"/>
        <end position="415"/>
    </location>
</feature>
<feature type="compositionally biased region" description="Low complexity" evidence="6">
    <location>
        <begin position="109"/>
        <end position="133"/>
    </location>
</feature>
<keyword evidence="10" id="KW-1185">Reference proteome</keyword>
<name>A0ABQ9Y4B4_9EUKA</name>
<keyword evidence="3 7" id="KW-0812">Transmembrane</keyword>
<feature type="domain" description="SPX" evidence="8">
    <location>
        <begin position="1"/>
        <end position="265"/>
    </location>
</feature>
<feature type="compositionally biased region" description="Polar residues" evidence="6">
    <location>
        <begin position="95"/>
        <end position="105"/>
    </location>
</feature>
<evidence type="ECO:0000256" key="4">
    <source>
        <dbReference type="ARBA" id="ARBA00022989"/>
    </source>
</evidence>
<dbReference type="EMBL" id="JARBJD010000036">
    <property type="protein sequence ID" value="KAK2958581.1"/>
    <property type="molecule type" value="Genomic_DNA"/>
</dbReference>
<keyword evidence="4 7" id="KW-1133">Transmembrane helix</keyword>
<dbReference type="Pfam" id="PF03600">
    <property type="entry name" value="CitMHS"/>
    <property type="match status" value="1"/>
</dbReference>
<dbReference type="PROSITE" id="PS51382">
    <property type="entry name" value="SPX"/>
    <property type="match status" value="1"/>
</dbReference>
<feature type="transmembrane region" description="Helical" evidence="7">
    <location>
        <begin position="745"/>
        <end position="777"/>
    </location>
</feature>
<evidence type="ECO:0000259" key="8">
    <source>
        <dbReference type="PROSITE" id="PS51382"/>
    </source>
</evidence>
<evidence type="ECO:0000256" key="2">
    <source>
        <dbReference type="ARBA" id="ARBA00022448"/>
    </source>
</evidence>
<protein>
    <submittedName>
        <fullName evidence="9">Divalent Anion:Na+ Symporter</fullName>
    </submittedName>
</protein>
<gene>
    <name evidence="9" type="ORF">BLNAU_6350</name>
</gene>
<accession>A0ABQ9Y4B4</accession>
<evidence type="ECO:0000313" key="10">
    <source>
        <dbReference type="Proteomes" id="UP001281761"/>
    </source>
</evidence>
<feature type="transmembrane region" description="Helical" evidence="7">
    <location>
        <begin position="602"/>
        <end position="630"/>
    </location>
</feature>
<dbReference type="InterPro" id="IPR004331">
    <property type="entry name" value="SPX_dom"/>
</dbReference>
<evidence type="ECO:0000256" key="3">
    <source>
        <dbReference type="ARBA" id="ARBA00022692"/>
    </source>
</evidence>
<feature type="transmembrane region" description="Helical" evidence="7">
    <location>
        <begin position="831"/>
        <end position="856"/>
    </location>
</feature>
<keyword evidence="5 7" id="KW-0472">Membrane</keyword>
<proteinExistence type="predicted"/>
<sequence length="859" mass="95312">MKFSRQLAFISIDRWKDYYVNYKFLKKQIKKMFRDYLKTDEKNQDTIAFSSQSVFSSSDIKPTKVMTLQQSAFPGLSRNPNIITDSPIPEEDNQNDPQSDSSQEMENMPPAAASEDAPPSPSPALSQQSSDAPYLRTSMSPESQTPLIQQRSSDTLPPLANPQSSLLLLCTQWSALYTQELQKVETFFRSAFTSVLSGMEELKDQITENDSQSGTIIRLKRIFLELCVDATELDHYCHVNKEGFRKIIKKFLKQVKPKGKHELDFIADQARHLTDQTQSLFSNLPSASEFVEQIEAFYVQTFSAGKFNKDYLTMPPEKKKDLELQLMHEIADSTEAQVAWKKNTILSGYIEHREKAHIRHTHPDSSAGTAVWPQEKDLEVTKSTAKPPVTKIQCKWIPFGIAVLVLIVMWAIPWNDDYVTQLRCLGLLAYACVLWATEAIPLFATAISLPVLSSLMGLMDMNDFRQGGKDLIKSTISNTPYVAIGGFSISFGLSATGLDENIMHWVLHFKVCRKPVVFVLIITLLETLITMVVSNVSSTVMVMSLSLSVLREVGQCNFSKLLLMNIAMAGNIAGMITPLASPQSLVGLEEIGHLVPNTKLNFGTWTLAALPLCAVIIALCFMISLCIYPIDIDTVPFTPAPKTKVTRTQVINKVYVAVVTVSSIVLWFVCPYLPALSNEAIVGMMPFILLFGFGIVHRSKIAELPWGMILLVMGGNALGASIQKSKLLELVSTLFKMTPLPDWPIFVQMLLMNLVVGVVSIFVSHTVAAIVLVPIVASIIGTDSPHLQMIMMACALMVSPPMILSVASFPNMCVFEVEDDMHQPFLTAKDFGIYGTVVTVLSYIAVNSVFFGIAYAMGL</sequence>
<feature type="transmembrane region" description="Helical" evidence="7">
    <location>
        <begin position="427"/>
        <end position="458"/>
    </location>
</feature>
<comment type="subcellular location">
    <subcellularLocation>
        <location evidence="1">Membrane</location>
        <topology evidence="1">Multi-pass membrane protein</topology>
    </subcellularLocation>
</comment>